<gene>
    <name evidence="1" type="ORF">H9826_04930</name>
</gene>
<sequence>MDDITIQPRPPVGPEEARRAQEILKKYKAGKAALERRVVEDEKWYRLQHRQLLDRGRGDTRPAPTSAWLFHTITNKHADAMDNYPTPLVLPRERSDEADARTLAAVLPVVLEQADFEQVYSDNWWEKLKHGTAVYSPVWDNRLQNGLGDIAIRGVDLLNLFWEPGVRDIQDSAHVFRCELLPNEALCERYPQLRGRLAGDSVSLTRYDYDDTVDTSDASVLVEWYYKRRSGGRTLLHYAQLVGEEVLYASENDPACRDRGWYDHGEYPFVFDTLYPMKGSPAGFGLVAVCKDPQTYIDRLSGNILDNTGLATNPRYFVQDNNALHPEDLLDASKRLIPVAGSLDQLHLRKLDVDPVDGNSIAVLQMKIDEMKETSGNRDVSSGSASGGVTAASAIAALQEAGNKGSRDMISGAYRAYRRLGGLVLELMRQFYTEERYFRVTAPDGGAQYMAFSAGRLGARVAGVDRTTGEPLFRRPVFDIRISAQKRSALSQEVENQRAAQLYQMGFFDPDRAQEALIALDMMEFEGKDRVVEKVRQGKTLLSMLNSLGTQVEALTALAGTGEAAAGTPGSAPAGPGSPQVRAMTANAVPYAQVLHERGREG</sequence>
<comment type="caution">
    <text evidence="1">The sequence shown here is derived from an EMBL/GenBank/DDBJ whole genome shotgun (WGS) entry which is preliminary data.</text>
</comment>
<dbReference type="InterPro" id="IPR032427">
    <property type="entry name" value="P22_portal"/>
</dbReference>
<accession>A0A9D2CE72</accession>
<dbReference type="AlphaFoldDB" id="A0A9D2CE72"/>
<evidence type="ECO:0000313" key="2">
    <source>
        <dbReference type="Proteomes" id="UP000886824"/>
    </source>
</evidence>
<proteinExistence type="predicted"/>
<reference evidence="1" key="1">
    <citation type="journal article" date="2021" name="PeerJ">
        <title>Extensive microbial diversity within the chicken gut microbiome revealed by metagenomics and culture.</title>
        <authorList>
            <person name="Gilroy R."/>
            <person name="Ravi A."/>
            <person name="Getino M."/>
            <person name="Pursley I."/>
            <person name="Horton D.L."/>
            <person name="Alikhan N.F."/>
            <person name="Baker D."/>
            <person name="Gharbi K."/>
            <person name="Hall N."/>
            <person name="Watson M."/>
            <person name="Adriaenssens E.M."/>
            <person name="Foster-Nyarko E."/>
            <person name="Jarju S."/>
            <person name="Secka A."/>
            <person name="Antonio M."/>
            <person name="Oren A."/>
            <person name="Chaudhuri R.R."/>
            <person name="La Ragione R."/>
            <person name="Hildebrand F."/>
            <person name="Pallen M.J."/>
        </authorList>
    </citation>
    <scope>NUCLEOTIDE SEQUENCE</scope>
    <source>
        <strain evidence="1">CHK33-7979</strain>
    </source>
</reference>
<protein>
    <recommendedName>
        <fullName evidence="3">Portal protein</fullName>
    </recommendedName>
</protein>
<name>A0A9D2CE72_9FIRM</name>
<organism evidence="1 2">
    <name type="scientific">Candidatus Intestinimonas merdavium</name>
    <dbReference type="NCBI Taxonomy" id="2838622"/>
    <lineage>
        <taxon>Bacteria</taxon>
        <taxon>Bacillati</taxon>
        <taxon>Bacillota</taxon>
        <taxon>Clostridia</taxon>
        <taxon>Eubacteriales</taxon>
        <taxon>Intestinimonas</taxon>
    </lineage>
</organism>
<evidence type="ECO:0008006" key="3">
    <source>
        <dbReference type="Google" id="ProtNLM"/>
    </source>
</evidence>
<reference evidence="1" key="2">
    <citation type="submission" date="2021-04" db="EMBL/GenBank/DDBJ databases">
        <authorList>
            <person name="Gilroy R."/>
        </authorList>
    </citation>
    <scope>NUCLEOTIDE SEQUENCE</scope>
    <source>
        <strain evidence="1">CHK33-7979</strain>
    </source>
</reference>
<dbReference type="Pfam" id="PF16510">
    <property type="entry name" value="P22_portal"/>
    <property type="match status" value="2"/>
</dbReference>
<evidence type="ECO:0000313" key="1">
    <source>
        <dbReference type="EMBL" id="HIY73303.1"/>
    </source>
</evidence>
<dbReference type="EMBL" id="DXCX01000051">
    <property type="protein sequence ID" value="HIY73303.1"/>
    <property type="molecule type" value="Genomic_DNA"/>
</dbReference>
<dbReference type="Proteomes" id="UP000886824">
    <property type="component" value="Unassembled WGS sequence"/>
</dbReference>